<name>A0AA38HGX9_9TREE</name>
<evidence type="ECO:0000256" key="2">
    <source>
        <dbReference type="ARBA" id="ARBA00023002"/>
    </source>
</evidence>
<feature type="domain" description="D-isomer specific 2-hydroxyacid dehydrogenase NAD-binding" evidence="4">
    <location>
        <begin position="137"/>
        <end position="328"/>
    </location>
</feature>
<evidence type="ECO:0000259" key="4">
    <source>
        <dbReference type="Pfam" id="PF02826"/>
    </source>
</evidence>
<dbReference type="RefSeq" id="XP_052948546.1">
    <property type="nucleotide sequence ID" value="XM_053086479.1"/>
</dbReference>
<keyword evidence="2" id="KW-0560">Oxidoreductase</keyword>
<dbReference type="SUPFAM" id="SSF51735">
    <property type="entry name" value="NAD(P)-binding Rossmann-fold domains"/>
    <property type="match status" value="1"/>
</dbReference>
<dbReference type="PANTHER" id="PTHR42789:SF1">
    <property type="entry name" value="D-ISOMER SPECIFIC 2-HYDROXYACID DEHYDROGENASE FAMILY PROTEIN (AFU_ORTHOLOGUE AFUA_6G10090)"/>
    <property type="match status" value="1"/>
</dbReference>
<sequence>MSIEVDVKLKVAVLDDYHGLHKRYLGDLLDTVELTSFPDTLASTAGSQPLVSRLRPFDILITMRERTRLSREVITALAESSGKGGNLKVILTTGMRNLGIDNDACKETGVILTGTPARALPAGTPASFNQTVQHTWSLILSLASNIPRDNALLPAGQWLHANPLNTFLAGKTLGLLGLGRLGKGTGRIAKLAFGMRVIAWSENLNQEKADAAAVEVGLEKGDFEAVSKEEVFAQADVLSVLLLLSERTRGVVIKADLERMKPTALLVNTARGPIIKEADLLEHLEAGKIRGAGIDVFDEEPLPLDSRWRTVKWGQEGRSEVVLTPHAGYSYEGDSGLGAMWEGLREELGRIVKGEEVKWRLA</sequence>
<dbReference type="GO" id="GO:0016491">
    <property type="term" value="F:oxidoreductase activity"/>
    <property type="evidence" value="ECO:0007669"/>
    <property type="project" value="UniProtKB-KW"/>
</dbReference>
<comment type="caution">
    <text evidence="5">The sequence shown here is derived from an EMBL/GenBank/DDBJ whole genome shotgun (WGS) entry which is preliminary data.</text>
</comment>
<keyword evidence="6" id="KW-1185">Reference proteome</keyword>
<protein>
    <submittedName>
        <fullName evidence="5">D-isomer-specific 2-hydroxyacid dehydrogenase family protein</fullName>
    </submittedName>
</protein>
<reference evidence="5" key="1">
    <citation type="journal article" date="2022" name="G3 (Bethesda)">
        <title>High quality genome of the basidiomycete yeast Dioszegia hungarica PDD-24b-2 isolated from cloud water.</title>
        <authorList>
            <person name="Jarrige D."/>
            <person name="Haridas S."/>
            <person name="Bleykasten-Grosshans C."/>
            <person name="Joly M."/>
            <person name="Nadalig T."/>
            <person name="Sancelme M."/>
            <person name="Vuilleumier S."/>
            <person name="Grigoriev I.V."/>
            <person name="Amato P."/>
            <person name="Bringel F."/>
        </authorList>
    </citation>
    <scope>NUCLEOTIDE SEQUENCE</scope>
    <source>
        <strain evidence="5">PDD-24b-2</strain>
    </source>
</reference>
<dbReference type="EMBL" id="JAKWFO010000002">
    <property type="protein sequence ID" value="KAI9638769.1"/>
    <property type="molecule type" value="Genomic_DNA"/>
</dbReference>
<comment type="similarity">
    <text evidence="1">Belongs to the D-isomer specific 2-hydroxyacid dehydrogenase family.</text>
</comment>
<organism evidence="5 6">
    <name type="scientific">Dioszegia hungarica</name>
    <dbReference type="NCBI Taxonomy" id="4972"/>
    <lineage>
        <taxon>Eukaryota</taxon>
        <taxon>Fungi</taxon>
        <taxon>Dikarya</taxon>
        <taxon>Basidiomycota</taxon>
        <taxon>Agaricomycotina</taxon>
        <taxon>Tremellomycetes</taxon>
        <taxon>Tremellales</taxon>
        <taxon>Bulleribasidiaceae</taxon>
        <taxon>Dioszegia</taxon>
    </lineage>
</organism>
<dbReference type="GO" id="GO:0051287">
    <property type="term" value="F:NAD binding"/>
    <property type="evidence" value="ECO:0007669"/>
    <property type="project" value="InterPro"/>
</dbReference>
<dbReference type="InterPro" id="IPR036291">
    <property type="entry name" value="NAD(P)-bd_dom_sf"/>
</dbReference>
<proteinExistence type="inferred from homology"/>
<keyword evidence="3" id="KW-0520">NAD</keyword>
<gene>
    <name evidence="5" type="ORF">MKK02DRAFT_21857</name>
</gene>
<dbReference type="PANTHER" id="PTHR42789">
    <property type="entry name" value="D-ISOMER SPECIFIC 2-HYDROXYACID DEHYDROGENASE FAMILY PROTEIN (AFU_ORTHOLOGUE AFUA_6G10090)"/>
    <property type="match status" value="1"/>
</dbReference>
<dbReference type="AlphaFoldDB" id="A0AA38HGX9"/>
<evidence type="ECO:0000256" key="3">
    <source>
        <dbReference type="ARBA" id="ARBA00023027"/>
    </source>
</evidence>
<evidence type="ECO:0000313" key="5">
    <source>
        <dbReference type="EMBL" id="KAI9638769.1"/>
    </source>
</evidence>
<dbReference type="Gene3D" id="3.40.50.720">
    <property type="entry name" value="NAD(P)-binding Rossmann-like Domain"/>
    <property type="match status" value="2"/>
</dbReference>
<evidence type="ECO:0000313" key="6">
    <source>
        <dbReference type="Proteomes" id="UP001164286"/>
    </source>
</evidence>
<dbReference type="Pfam" id="PF02826">
    <property type="entry name" value="2-Hacid_dh_C"/>
    <property type="match status" value="1"/>
</dbReference>
<dbReference type="InterPro" id="IPR050857">
    <property type="entry name" value="D-2-hydroxyacid_DH"/>
</dbReference>
<dbReference type="Proteomes" id="UP001164286">
    <property type="component" value="Unassembled WGS sequence"/>
</dbReference>
<dbReference type="SUPFAM" id="SSF52283">
    <property type="entry name" value="Formate/glycerate dehydrogenase catalytic domain-like"/>
    <property type="match status" value="1"/>
</dbReference>
<dbReference type="GeneID" id="77725680"/>
<evidence type="ECO:0000256" key="1">
    <source>
        <dbReference type="ARBA" id="ARBA00005854"/>
    </source>
</evidence>
<dbReference type="InterPro" id="IPR006140">
    <property type="entry name" value="D-isomer_DH_NAD-bd"/>
</dbReference>
<accession>A0AA38HGX9</accession>